<comment type="caution">
    <text evidence="2">The sequence shown here is derived from an EMBL/GenBank/DDBJ whole genome shotgun (WGS) entry which is preliminary data.</text>
</comment>
<organism evidence="2 3">
    <name type="scientific">Elizabethkingia occulta</name>
    <dbReference type="NCBI Taxonomy" id="1867263"/>
    <lineage>
        <taxon>Bacteria</taxon>
        <taxon>Pseudomonadati</taxon>
        <taxon>Bacteroidota</taxon>
        <taxon>Flavobacteriia</taxon>
        <taxon>Flavobacteriales</taxon>
        <taxon>Weeksellaceae</taxon>
        <taxon>Elizabethkingia</taxon>
    </lineage>
</organism>
<sequence length="88" mass="9910">MSRSRSNLRGRMRTARKNGARREQLANFALTASRNAKRSSIALDIPFEIIKNGAIYRFQHGEMIKTASLKKIESDRSGLTKGSKICLK</sequence>
<reference evidence="2 3" key="1">
    <citation type="submission" date="2016-06" db="EMBL/GenBank/DDBJ databases">
        <title>Revisiting the taxonomy of the Elizabethkingia Genus based on Whole-Genome Sequencing, Optical Mapping, and MALDI-TOF.</title>
        <authorList>
            <person name="Nicholson A.C."/>
        </authorList>
    </citation>
    <scope>NUCLEOTIDE SEQUENCE [LARGE SCALE GENOMIC DNA]</scope>
    <source>
        <strain evidence="2 3">G4070</strain>
    </source>
</reference>
<feature type="compositionally biased region" description="Basic residues" evidence="1">
    <location>
        <begin position="1"/>
        <end position="19"/>
    </location>
</feature>
<gene>
    <name evidence="2" type="ORF">BAZ10_01385</name>
</gene>
<dbReference type="EMBL" id="MAHX01000013">
    <property type="protein sequence ID" value="OPC65917.1"/>
    <property type="molecule type" value="Genomic_DNA"/>
</dbReference>
<dbReference type="AlphaFoldDB" id="A0A1T3MMV4"/>
<feature type="region of interest" description="Disordered" evidence="1">
    <location>
        <begin position="1"/>
        <end position="20"/>
    </location>
</feature>
<evidence type="ECO:0000313" key="2">
    <source>
        <dbReference type="EMBL" id="OPC65917.1"/>
    </source>
</evidence>
<dbReference type="RefSeq" id="WP_078771513.1">
    <property type="nucleotide sequence ID" value="NZ_CBCSBR010000064.1"/>
</dbReference>
<name>A0A1T3MMV4_9FLAO</name>
<dbReference type="Proteomes" id="UP000190813">
    <property type="component" value="Unassembled WGS sequence"/>
</dbReference>
<proteinExistence type="predicted"/>
<evidence type="ECO:0000256" key="1">
    <source>
        <dbReference type="SAM" id="MobiDB-lite"/>
    </source>
</evidence>
<protein>
    <submittedName>
        <fullName evidence="2">Uncharacterized protein</fullName>
    </submittedName>
</protein>
<evidence type="ECO:0000313" key="3">
    <source>
        <dbReference type="Proteomes" id="UP000190813"/>
    </source>
</evidence>
<keyword evidence="3" id="KW-1185">Reference proteome</keyword>
<accession>A0A1T3MMV4</accession>